<feature type="domain" description="Helix-hairpin-helix DNA-binding motif class 1" evidence="2">
    <location>
        <begin position="131"/>
        <end position="150"/>
    </location>
</feature>
<organism evidence="3 4">
    <name type="scientific">Cohnella faecalis</name>
    <dbReference type="NCBI Taxonomy" id="2315694"/>
    <lineage>
        <taxon>Bacteria</taxon>
        <taxon>Bacillati</taxon>
        <taxon>Bacillota</taxon>
        <taxon>Bacilli</taxon>
        <taxon>Bacillales</taxon>
        <taxon>Paenibacillaceae</taxon>
        <taxon>Cohnella</taxon>
    </lineage>
</organism>
<keyword evidence="4" id="KW-1185">Reference proteome</keyword>
<feature type="compositionally biased region" description="Low complexity" evidence="1">
    <location>
        <begin position="92"/>
        <end position="109"/>
    </location>
</feature>
<dbReference type="Proteomes" id="UP000266340">
    <property type="component" value="Unassembled WGS sequence"/>
</dbReference>
<dbReference type="GO" id="GO:0003677">
    <property type="term" value="F:DNA binding"/>
    <property type="evidence" value="ECO:0007669"/>
    <property type="project" value="InterPro"/>
</dbReference>
<protein>
    <submittedName>
        <fullName evidence="3">Helix-hairpin-helix domain-containing protein</fullName>
    </submittedName>
</protein>
<accession>A0A398CNU2</accession>
<dbReference type="GO" id="GO:0015627">
    <property type="term" value="C:type II protein secretion system complex"/>
    <property type="evidence" value="ECO:0007669"/>
    <property type="project" value="TreeGrafter"/>
</dbReference>
<sequence>MLDSSQGRRSIRKMAAYAAVAAGTLLLAVALLLPSNKPAVPGWETVNGEVGARLVTTPDDLGQTGEQAGRSASINTAPIPSSQPSATTPNFSTSSPEPSHNSSAPAASPSPEPLRIADQAGKLDLNSATLAELDELPGIGPAKAKAIADYRDKRGKFKSVDELSSIKGIGTKLMEKIRPLVFVRE</sequence>
<dbReference type="PANTHER" id="PTHR21180">
    <property type="entry name" value="ENDONUCLEASE/EXONUCLEASE/PHOSPHATASE FAMILY DOMAIN-CONTAINING PROTEIN 1"/>
    <property type="match status" value="1"/>
</dbReference>
<dbReference type="GO" id="GO:0015628">
    <property type="term" value="P:protein secretion by the type II secretion system"/>
    <property type="evidence" value="ECO:0007669"/>
    <property type="project" value="TreeGrafter"/>
</dbReference>
<dbReference type="RefSeq" id="WP_119148210.1">
    <property type="nucleotide sequence ID" value="NZ_JBHSOV010000042.1"/>
</dbReference>
<dbReference type="InterPro" id="IPR010994">
    <property type="entry name" value="RuvA_2-like"/>
</dbReference>
<gene>
    <name evidence="3" type="ORF">D3H35_05945</name>
</gene>
<dbReference type="GO" id="GO:0006281">
    <property type="term" value="P:DNA repair"/>
    <property type="evidence" value="ECO:0007669"/>
    <property type="project" value="InterPro"/>
</dbReference>
<feature type="compositionally biased region" description="Polar residues" evidence="1">
    <location>
        <begin position="64"/>
        <end position="91"/>
    </location>
</feature>
<dbReference type="Gene3D" id="1.10.150.320">
    <property type="entry name" value="Photosystem II 12 kDa extrinsic protein"/>
    <property type="match status" value="1"/>
</dbReference>
<dbReference type="SUPFAM" id="SSF47781">
    <property type="entry name" value="RuvA domain 2-like"/>
    <property type="match status" value="1"/>
</dbReference>
<dbReference type="EMBL" id="QXJM01000027">
    <property type="protein sequence ID" value="RIE04165.1"/>
    <property type="molecule type" value="Genomic_DNA"/>
</dbReference>
<dbReference type="InterPro" id="IPR051675">
    <property type="entry name" value="Endo/Exo/Phosphatase_dom_1"/>
</dbReference>
<evidence type="ECO:0000313" key="4">
    <source>
        <dbReference type="Proteomes" id="UP000266340"/>
    </source>
</evidence>
<evidence type="ECO:0000256" key="1">
    <source>
        <dbReference type="SAM" id="MobiDB-lite"/>
    </source>
</evidence>
<reference evidence="3 4" key="1">
    <citation type="submission" date="2018-09" db="EMBL/GenBank/DDBJ databases">
        <title>Cohnella cavernae sp. nov., isolated from a karst cave.</title>
        <authorList>
            <person name="Zhu H."/>
        </authorList>
    </citation>
    <scope>NUCLEOTIDE SEQUENCE [LARGE SCALE GENOMIC DNA]</scope>
    <source>
        <strain evidence="3 4">K2E09-144</strain>
    </source>
</reference>
<dbReference type="PANTHER" id="PTHR21180:SF32">
    <property type="entry name" value="ENDONUCLEASE_EXONUCLEASE_PHOSPHATASE FAMILY DOMAIN-CONTAINING PROTEIN 1"/>
    <property type="match status" value="1"/>
</dbReference>
<dbReference type="Pfam" id="PF12836">
    <property type="entry name" value="HHH_3"/>
    <property type="match status" value="1"/>
</dbReference>
<feature type="region of interest" description="Disordered" evidence="1">
    <location>
        <begin position="56"/>
        <end position="114"/>
    </location>
</feature>
<comment type="caution">
    <text evidence="3">The sequence shown here is derived from an EMBL/GenBank/DDBJ whole genome shotgun (WGS) entry which is preliminary data.</text>
</comment>
<proteinExistence type="predicted"/>
<dbReference type="AlphaFoldDB" id="A0A398CNU2"/>
<evidence type="ECO:0000259" key="2">
    <source>
        <dbReference type="SMART" id="SM00278"/>
    </source>
</evidence>
<name>A0A398CNU2_9BACL</name>
<dbReference type="InterPro" id="IPR004509">
    <property type="entry name" value="Competence_ComEA_HhH"/>
</dbReference>
<evidence type="ECO:0000313" key="3">
    <source>
        <dbReference type="EMBL" id="RIE04165.1"/>
    </source>
</evidence>
<dbReference type="InterPro" id="IPR003583">
    <property type="entry name" value="Hlx-hairpin-Hlx_DNA-bd_motif"/>
</dbReference>
<feature type="domain" description="Helix-hairpin-helix DNA-binding motif class 1" evidence="2">
    <location>
        <begin position="161"/>
        <end position="180"/>
    </location>
</feature>
<dbReference type="SMART" id="SM00278">
    <property type="entry name" value="HhH1"/>
    <property type="match status" value="2"/>
</dbReference>
<dbReference type="OrthoDB" id="9790239at2"/>
<dbReference type="NCBIfam" id="TIGR00426">
    <property type="entry name" value="competence protein ComEA helix-hairpin-helix repeat region"/>
    <property type="match status" value="1"/>
</dbReference>